<proteinExistence type="predicted"/>
<dbReference type="RefSeq" id="WP_377123211.1">
    <property type="nucleotide sequence ID" value="NZ_JBHRSD010000014.1"/>
</dbReference>
<evidence type="ECO:0000313" key="2">
    <source>
        <dbReference type="Proteomes" id="UP001595453"/>
    </source>
</evidence>
<sequence>MLYANPEQQTATELTFFEPQSDLDKLLLEEVANSEDLKSILTMLLFDETLSLTLKRQVKHQLQQLQ</sequence>
<comment type="caution">
    <text evidence="1">The sequence shown here is derived from an EMBL/GenBank/DDBJ whole genome shotgun (WGS) entry which is preliminary data.</text>
</comment>
<keyword evidence="2" id="KW-1185">Reference proteome</keyword>
<protein>
    <submittedName>
        <fullName evidence="1">Uncharacterized protein</fullName>
    </submittedName>
</protein>
<accession>A0ABV7CJ29</accession>
<reference evidence="2" key="1">
    <citation type="journal article" date="2019" name="Int. J. Syst. Evol. Microbiol.">
        <title>The Global Catalogue of Microorganisms (GCM) 10K type strain sequencing project: providing services to taxonomists for standard genome sequencing and annotation.</title>
        <authorList>
            <consortium name="The Broad Institute Genomics Platform"/>
            <consortium name="The Broad Institute Genome Sequencing Center for Infectious Disease"/>
            <person name="Wu L."/>
            <person name="Ma J."/>
        </authorList>
    </citation>
    <scope>NUCLEOTIDE SEQUENCE [LARGE SCALE GENOMIC DNA]</scope>
    <source>
        <strain evidence="2">KCTC 42730</strain>
    </source>
</reference>
<organism evidence="1 2">
    <name type="scientific">Pseudoalteromonas fenneropenaei</name>
    <dbReference type="NCBI Taxonomy" id="1737459"/>
    <lineage>
        <taxon>Bacteria</taxon>
        <taxon>Pseudomonadati</taxon>
        <taxon>Pseudomonadota</taxon>
        <taxon>Gammaproteobacteria</taxon>
        <taxon>Alteromonadales</taxon>
        <taxon>Pseudoalteromonadaceae</taxon>
        <taxon>Pseudoalteromonas</taxon>
    </lineage>
</organism>
<gene>
    <name evidence="1" type="ORF">ACFOEE_08580</name>
</gene>
<dbReference type="EMBL" id="JBHRSD010000014">
    <property type="protein sequence ID" value="MFC3032572.1"/>
    <property type="molecule type" value="Genomic_DNA"/>
</dbReference>
<dbReference type="Proteomes" id="UP001595453">
    <property type="component" value="Unassembled WGS sequence"/>
</dbReference>
<evidence type="ECO:0000313" key="1">
    <source>
        <dbReference type="EMBL" id="MFC3032572.1"/>
    </source>
</evidence>
<name>A0ABV7CJ29_9GAMM</name>